<dbReference type="InterPro" id="IPR002893">
    <property type="entry name" value="Znf_MYND"/>
</dbReference>
<gene>
    <name evidence="6" type="ORF">V5O48_006185</name>
</gene>
<proteinExistence type="predicted"/>
<evidence type="ECO:0000313" key="7">
    <source>
        <dbReference type="Proteomes" id="UP001465976"/>
    </source>
</evidence>
<evidence type="ECO:0000256" key="2">
    <source>
        <dbReference type="ARBA" id="ARBA00022771"/>
    </source>
</evidence>
<evidence type="ECO:0000313" key="6">
    <source>
        <dbReference type="EMBL" id="KAL0575787.1"/>
    </source>
</evidence>
<evidence type="ECO:0000256" key="3">
    <source>
        <dbReference type="ARBA" id="ARBA00022833"/>
    </source>
</evidence>
<accession>A0ABR3FK69</accession>
<reference evidence="6 7" key="1">
    <citation type="submission" date="2024-02" db="EMBL/GenBank/DDBJ databases">
        <title>A draft genome for the cacao thread blight pathogen Marasmius crinis-equi.</title>
        <authorList>
            <person name="Cohen S.P."/>
            <person name="Baruah I.K."/>
            <person name="Amoako-Attah I."/>
            <person name="Bukari Y."/>
            <person name="Meinhardt L.W."/>
            <person name="Bailey B.A."/>
        </authorList>
    </citation>
    <scope>NUCLEOTIDE SEQUENCE [LARGE SCALE GENOMIC DNA]</scope>
    <source>
        <strain evidence="6 7">GH-76</strain>
    </source>
</reference>
<evidence type="ECO:0000256" key="1">
    <source>
        <dbReference type="ARBA" id="ARBA00022723"/>
    </source>
</evidence>
<dbReference type="PROSITE" id="PS50865">
    <property type="entry name" value="ZF_MYND_2"/>
    <property type="match status" value="1"/>
</dbReference>
<comment type="caution">
    <text evidence="6">The sequence shown here is derived from an EMBL/GenBank/DDBJ whole genome shotgun (WGS) entry which is preliminary data.</text>
</comment>
<dbReference type="Gene3D" id="6.10.140.2220">
    <property type="match status" value="1"/>
</dbReference>
<keyword evidence="3" id="KW-0862">Zinc</keyword>
<feature type="domain" description="MYND-type" evidence="5">
    <location>
        <begin position="396"/>
        <end position="435"/>
    </location>
</feature>
<dbReference type="EMBL" id="JBAHYK010000274">
    <property type="protein sequence ID" value="KAL0575787.1"/>
    <property type="molecule type" value="Genomic_DNA"/>
</dbReference>
<sequence>MSRRSNAPSAADVIAKVRKLGKPPHTLDTQWPSEQVQTAISCIEILSKALQLGLRATLDQVQSHWNSVLDKWAIFFLVKVALSTNEPRTPDGVDLVELTLYHLPELLLPESVADTSRIKHLENLVLQTWFRVLQENHPSSKRWNTLVVDVIRPGVTAHLPVISLPSTSKHISDSDRSRILLHHLDRHIPRLPRMSHSELEDFNTFLSVLHAIDFLFPNPKLQPLNTIHALVSIVAVMHALLCQRKNFANTNISRVGQTERHIHRILYVCAHNVAIGGATPFRADKVLRGGFIQTIFKIPPILHALDMKYSVNERVVPGLIGIMNFVSQFMIYNAVLRAFMRSLAKIKNLEESQATLQAQYPQLWEAWDQAKRKAVAVYALRQKVKAQEGFCGYSKCPTAVSLDTHYFRCSGCSGMMYCSHRCAKLHWKAEHRRECIRDSSSEDPALHNDIQLWCHLVKTCLRSNSSYITSEVSRYVGSCTPPIHSVHGTDQVDSFTQDDHLIYSRLKHPAIYLDFSETVEGPFPVPKIVNTRTLASYAVRPKYKWGKQVMAGFFERWRNPVADHTHIVVFASFPNNARAVPIHSGPFDFPLEMDDGLMFGDDPGLGPRRKDKTYSVVDREEYL</sequence>
<organism evidence="6 7">
    <name type="scientific">Marasmius crinis-equi</name>
    <dbReference type="NCBI Taxonomy" id="585013"/>
    <lineage>
        <taxon>Eukaryota</taxon>
        <taxon>Fungi</taxon>
        <taxon>Dikarya</taxon>
        <taxon>Basidiomycota</taxon>
        <taxon>Agaricomycotina</taxon>
        <taxon>Agaricomycetes</taxon>
        <taxon>Agaricomycetidae</taxon>
        <taxon>Agaricales</taxon>
        <taxon>Marasmiineae</taxon>
        <taxon>Marasmiaceae</taxon>
        <taxon>Marasmius</taxon>
    </lineage>
</organism>
<evidence type="ECO:0000256" key="4">
    <source>
        <dbReference type="PROSITE-ProRule" id="PRU00134"/>
    </source>
</evidence>
<keyword evidence="7" id="KW-1185">Reference proteome</keyword>
<evidence type="ECO:0000259" key="5">
    <source>
        <dbReference type="PROSITE" id="PS50865"/>
    </source>
</evidence>
<dbReference type="Pfam" id="PF01753">
    <property type="entry name" value="zf-MYND"/>
    <property type="match status" value="1"/>
</dbReference>
<keyword evidence="2 4" id="KW-0863">Zinc-finger</keyword>
<name>A0ABR3FK69_9AGAR</name>
<protein>
    <recommendedName>
        <fullName evidence="5">MYND-type domain-containing protein</fullName>
    </recommendedName>
</protein>
<dbReference type="Proteomes" id="UP001465976">
    <property type="component" value="Unassembled WGS sequence"/>
</dbReference>
<dbReference type="SUPFAM" id="SSF144232">
    <property type="entry name" value="HIT/MYND zinc finger-like"/>
    <property type="match status" value="1"/>
</dbReference>
<keyword evidence="1" id="KW-0479">Metal-binding</keyword>